<accession>D0LI94</accession>
<reference evidence="10 11" key="1">
    <citation type="journal article" date="2010" name="Stand. Genomic Sci.">
        <title>Complete genome sequence of Haliangium ochraceum type strain (SMP-2).</title>
        <authorList>
            <consortium name="US DOE Joint Genome Institute (JGI-PGF)"/>
            <person name="Ivanova N."/>
            <person name="Daum C."/>
            <person name="Lang E."/>
            <person name="Abt B."/>
            <person name="Kopitz M."/>
            <person name="Saunders E."/>
            <person name="Lapidus A."/>
            <person name="Lucas S."/>
            <person name="Glavina Del Rio T."/>
            <person name="Nolan M."/>
            <person name="Tice H."/>
            <person name="Copeland A."/>
            <person name="Cheng J.F."/>
            <person name="Chen F."/>
            <person name="Bruce D."/>
            <person name="Goodwin L."/>
            <person name="Pitluck S."/>
            <person name="Mavromatis K."/>
            <person name="Pati A."/>
            <person name="Mikhailova N."/>
            <person name="Chen A."/>
            <person name="Palaniappan K."/>
            <person name="Land M."/>
            <person name="Hauser L."/>
            <person name="Chang Y.J."/>
            <person name="Jeffries C.D."/>
            <person name="Detter J.C."/>
            <person name="Brettin T."/>
            <person name="Rohde M."/>
            <person name="Goker M."/>
            <person name="Bristow J."/>
            <person name="Markowitz V."/>
            <person name="Eisen J.A."/>
            <person name="Hugenholtz P."/>
            <person name="Kyrpides N.C."/>
            <person name="Klenk H.P."/>
        </authorList>
    </citation>
    <scope>NUCLEOTIDE SEQUENCE [LARGE SCALE GENOMIC DNA]</scope>
    <source>
        <strain evidence="11">DSM 14365 / CIP 107738 / JCM 11303 / AJ 13395 / SMP-2</strain>
    </source>
</reference>
<dbReference type="PANTHER" id="PTHR30489:SF0">
    <property type="entry name" value="LIPOPROTEIN-RELEASING SYSTEM TRANSMEMBRANE PROTEIN LOLE"/>
    <property type="match status" value="1"/>
</dbReference>
<evidence type="ECO:0000256" key="6">
    <source>
        <dbReference type="ARBA" id="ARBA00023136"/>
    </source>
</evidence>
<feature type="transmembrane region" description="Helical" evidence="8">
    <location>
        <begin position="96"/>
        <end position="113"/>
    </location>
</feature>
<evidence type="ECO:0000256" key="1">
    <source>
        <dbReference type="ARBA" id="ARBA00004651"/>
    </source>
</evidence>
<feature type="transmembrane region" description="Helical" evidence="8">
    <location>
        <begin position="187"/>
        <end position="206"/>
    </location>
</feature>
<comment type="similarity">
    <text evidence="2">Belongs to the ABC-4 integral membrane protein family. LolC/E subfamily.</text>
</comment>
<organism evidence="10 11">
    <name type="scientific">Haliangium ochraceum (strain DSM 14365 / JCM 11303 / SMP-2)</name>
    <dbReference type="NCBI Taxonomy" id="502025"/>
    <lineage>
        <taxon>Bacteria</taxon>
        <taxon>Pseudomonadati</taxon>
        <taxon>Myxococcota</taxon>
        <taxon>Polyangia</taxon>
        <taxon>Haliangiales</taxon>
        <taxon>Kofleriaceae</taxon>
        <taxon>Haliangium</taxon>
    </lineage>
</organism>
<feature type="transmembrane region" description="Helical" evidence="8">
    <location>
        <begin position="257"/>
        <end position="284"/>
    </location>
</feature>
<dbReference type="AlphaFoldDB" id="D0LI94"/>
<evidence type="ECO:0000256" key="5">
    <source>
        <dbReference type="ARBA" id="ARBA00022989"/>
    </source>
</evidence>
<gene>
    <name evidence="10" type="ordered locus">Hoch_3974</name>
</gene>
<keyword evidence="6 8" id="KW-0472">Membrane</keyword>
<dbReference type="InterPro" id="IPR003838">
    <property type="entry name" value="ABC3_permease_C"/>
</dbReference>
<feature type="transmembrane region" description="Helical" evidence="8">
    <location>
        <begin position="151"/>
        <end position="175"/>
    </location>
</feature>
<dbReference type="Proteomes" id="UP000001880">
    <property type="component" value="Chromosome"/>
</dbReference>
<feature type="transmembrane region" description="Helical" evidence="8">
    <location>
        <begin position="63"/>
        <end position="84"/>
    </location>
</feature>
<dbReference type="HOGENOM" id="CLU_309454_0_0_7"/>
<feature type="transmembrane region" description="Helical" evidence="8">
    <location>
        <begin position="862"/>
        <end position="895"/>
    </location>
</feature>
<sequence>MKRAGFKWFVAWRYLMARPRRLSPALFLVAGLSLVTSTGASLLAEVFRPPGTRSFISLGAAELFAGCGLILGLWGAIALVAGLFRFCRSQLEGSSVPALALASFMTLGVGVLARSAEDAATSRVGLGLMALSAPLLLASLVLYLRAAGRRAWGVLASSALLLAAGGLTSLCAHALLAIDAVPPAEAALLIALALWAVAAAVAGVAAVRQRAVQRPSRVGLVAALLLLIGAGYTWSASGASEPLEPALAPPADTLFELVVDIGAIAPIVAAAGGALALVCLLVWFRRRSEHATAPAPRLLAPLSVGLGLLGGCTWLASLVFTSGFEPFLVLSARQFSEQQVLLAATVLLALGQLILLLAAMRYFFTFFTTVSVAGVTIGSMALVIVLSVMSGFEIDLRNKILGSNAHILITKEGDEPFTEYRELVERVLAVPGVVAQMPYLTSEVVIAANSNYANVIIKGVDPETVGTVTELGKNTRQPDAIARLYPLAEDGSVIGRPAENSDGGGETPDAGAGAETAGQGSEFDPPPDDMELDWDVPTDFSGGGDGDGGSDGADSDELPSGADEASAMLDRPPADMELDWDEPMDFSGSPSEDEPGGVAGEAADDPLAFDDEVTAEPGMAPGEIDTADDLPFGRERALELGDSFAEELGREIVARATNEQEREALDDELDVDEAIAPAKKRVRISPRVARLPGVIVGKELVKNLHLYAGQEVRIISPLAEDTPAGPVPRTRYLRVAGTFFTGMYEYDFKYVYVPLDTLQLFLDMAEQVEGIEIRVEEPAETDLVVRELRAALPETFRVQDWKEINRNLFSALKLEKIAMFLVLAIIILVASFSIISNLIMVVVEKAKEIALLKTLGAADLSVVGIFIAQGFFIGFIGTIAGVGHGLLACYLGNVYGLPLDPEVYYIDRLPIHVEFIAVTAVTIAGIVISVLATLYPAMMAARLRPMEGLRYD</sequence>
<feature type="transmembrane region" description="Helical" evidence="8">
    <location>
        <begin position="296"/>
        <end position="320"/>
    </location>
</feature>
<feature type="transmembrane region" description="Helical" evidence="8">
    <location>
        <begin position="218"/>
        <end position="237"/>
    </location>
</feature>
<evidence type="ECO:0000256" key="8">
    <source>
        <dbReference type="SAM" id="Phobius"/>
    </source>
</evidence>
<proteinExistence type="inferred from homology"/>
<keyword evidence="5 8" id="KW-1133">Transmembrane helix</keyword>
<evidence type="ECO:0000259" key="9">
    <source>
        <dbReference type="Pfam" id="PF02687"/>
    </source>
</evidence>
<dbReference type="KEGG" id="hoh:Hoch_3974"/>
<dbReference type="InterPro" id="IPR051447">
    <property type="entry name" value="Lipoprotein-release_system"/>
</dbReference>
<dbReference type="GO" id="GO:0044874">
    <property type="term" value="P:lipoprotein localization to outer membrane"/>
    <property type="evidence" value="ECO:0007669"/>
    <property type="project" value="TreeGrafter"/>
</dbReference>
<feature type="region of interest" description="Disordered" evidence="7">
    <location>
        <begin position="492"/>
        <end position="601"/>
    </location>
</feature>
<evidence type="ECO:0000256" key="2">
    <source>
        <dbReference type="ARBA" id="ARBA00005236"/>
    </source>
</evidence>
<evidence type="ECO:0000256" key="7">
    <source>
        <dbReference type="SAM" id="MobiDB-lite"/>
    </source>
</evidence>
<feature type="compositionally biased region" description="Acidic residues" evidence="7">
    <location>
        <begin position="525"/>
        <end position="536"/>
    </location>
</feature>
<feature type="compositionally biased region" description="Gly residues" evidence="7">
    <location>
        <begin position="541"/>
        <end position="551"/>
    </location>
</feature>
<dbReference type="Pfam" id="PF02687">
    <property type="entry name" value="FtsX"/>
    <property type="match status" value="1"/>
</dbReference>
<feature type="transmembrane region" description="Helical" evidence="8">
    <location>
        <begin position="817"/>
        <end position="842"/>
    </location>
</feature>
<evidence type="ECO:0000256" key="3">
    <source>
        <dbReference type="ARBA" id="ARBA00022475"/>
    </source>
</evidence>
<keyword evidence="4 8" id="KW-0812">Transmembrane</keyword>
<feature type="transmembrane region" description="Helical" evidence="8">
    <location>
        <begin position="915"/>
        <end position="937"/>
    </location>
</feature>
<dbReference type="eggNOG" id="COG4591">
    <property type="taxonomic scope" value="Bacteria"/>
</dbReference>
<dbReference type="RefSeq" id="WP_012829072.1">
    <property type="nucleotide sequence ID" value="NC_013440.1"/>
</dbReference>
<dbReference type="STRING" id="502025.Hoch_3974"/>
<feature type="transmembrane region" description="Helical" evidence="8">
    <location>
        <begin position="366"/>
        <end position="389"/>
    </location>
</feature>
<feature type="domain" description="ABC3 transporter permease C-terminal" evidence="9">
    <location>
        <begin position="821"/>
        <end position="943"/>
    </location>
</feature>
<protein>
    <recommendedName>
        <fullName evidence="9">ABC3 transporter permease C-terminal domain-containing protein</fullName>
    </recommendedName>
</protein>
<evidence type="ECO:0000256" key="4">
    <source>
        <dbReference type="ARBA" id="ARBA00022692"/>
    </source>
</evidence>
<feature type="transmembrane region" description="Helical" evidence="8">
    <location>
        <begin position="125"/>
        <end position="144"/>
    </location>
</feature>
<dbReference type="PANTHER" id="PTHR30489">
    <property type="entry name" value="LIPOPROTEIN-RELEASING SYSTEM TRANSMEMBRANE PROTEIN LOLE"/>
    <property type="match status" value="1"/>
</dbReference>
<dbReference type="GO" id="GO:0098797">
    <property type="term" value="C:plasma membrane protein complex"/>
    <property type="evidence" value="ECO:0007669"/>
    <property type="project" value="TreeGrafter"/>
</dbReference>
<dbReference type="OrthoDB" id="9808461at2"/>
<evidence type="ECO:0000313" key="11">
    <source>
        <dbReference type="Proteomes" id="UP000001880"/>
    </source>
</evidence>
<comment type="subcellular location">
    <subcellularLocation>
        <location evidence="1">Cell membrane</location>
        <topology evidence="1">Multi-pass membrane protein</topology>
    </subcellularLocation>
</comment>
<keyword evidence="11" id="KW-1185">Reference proteome</keyword>
<keyword evidence="3" id="KW-1003">Cell membrane</keyword>
<evidence type="ECO:0000313" key="10">
    <source>
        <dbReference type="EMBL" id="ACY16473.1"/>
    </source>
</evidence>
<dbReference type="EMBL" id="CP001804">
    <property type="protein sequence ID" value="ACY16473.1"/>
    <property type="molecule type" value="Genomic_DNA"/>
</dbReference>
<feature type="transmembrane region" description="Helical" evidence="8">
    <location>
        <begin position="340"/>
        <end position="359"/>
    </location>
</feature>
<name>D0LI94_HALO1</name>